<name>A0A2P8GBU6_9BACT</name>
<evidence type="ECO:0000313" key="3">
    <source>
        <dbReference type="Proteomes" id="UP000241964"/>
    </source>
</evidence>
<feature type="signal peptide" evidence="1">
    <location>
        <begin position="1"/>
        <end position="23"/>
    </location>
</feature>
<evidence type="ECO:0000313" key="2">
    <source>
        <dbReference type="EMBL" id="PSL31442.1"/>
    </source>
</evidence>
<feature type="chain" id="PRO_5015142315" evidence="1">
    <location>
        <begin position="24"/>
        <end position="307"/>
    </location>
</feature>
<accession>A0A2P8GBU6</accession>
<dbReference type="AlphaFoldDB" id="A0A2P8GBU6"/>
<dbReference type="Pfam" id="PF20055">
    <property type="entry name" value="DUF6454"/>
    <property type="match status" value="1"/>
</dbReference>
<gene>
    <name evidence="2" type="ORF">CLV60_103308</name>
</gene>
<protein>
    <submittedName>
        <fullName evidence="2">Uncharacterized protein</fullName>
    </submittedName>
</protein>
<comment type="caution">
    <text evidence="2">The sequence shown here is derived from an EMBL/GenBank/DDBJ whole genome shotgun (WGS) entry which is preliminary data.</text>
</comment>
<dbReference type="SUPFAM" id="SSF75011">
    <property type="entry name" value="3-carboxy-cis,cis-mucoante lactonizing enzyme"/>
    <property type="match status" value="1"/>
</dbReference>
<evidence type="ECO:0000256" key="1">
    <source>
        <dbReference type="SAM" id="SignalP"/>
    </source>
</evidence>
<dbReference type="Proteomes" id="UP000241964">
    <property type="component" value="Unassembled WGS sequence"/>
</dbReference>
<keyword evidence="1" id="KW-0732">Signal</keyword>
<dbReference type="InterPro" id="IPR046312">
    <property type="entry name" value="DUF6454"/>
</dbReference>
<reference evidence="2 3" key="1">
    <citation type="submission" date="2018-03" db="EMBL/GenBank/DDBJ databases">
        <title>Genomic Encyclopedia of Archaeal and Bacterial Type Strains, Phase II (KMG-II): from individual species to whole genera.</title>
        <authorList>
            <person name="Goeker M."/>
        </authorList>
    </citation>
    <scope>NUCLEOTIDE SEQUENCE [LARGE SCALE GENOMIC DNA]</scope>
    <source>
        <strain evidence="2 3">DSM 29057</strain>
    </source>
</reference>
<sequence length="307" mass="34994">MKLKCLIALFTVVSTLVAHQTAAQNEHDEIARKLPGYTSEKQFSLIDSIVLPFQTFHTQGLTKVGGYYFLTAVDVKRWPEKYPSPVDGFDRDTGDGVGRVFKFDESGKLVAQVTIGEKSIYHPGGIDFDGKYIWIPVCEYRPHGNSIVYRMDPLTMKVEKMWDVRDALGAVVCVGNEEVIGMNWDAEHFYKWSRKDDTRHGWELISKESNHMLTFKIQDAKYVGDTLMLCSGLNRWKHGEQSFALGGIQLMRTDSYQTLYQLPLTIKTPRGASICNNPFFPEMKNGKLRLSFAPDDDHTVVYIYEGR</sequence>
<dbReference type="EMBL" id="PYAS01000003">
    <property type="protein sequence ID" value="PSL31442.1"/>
    <property type="molecule type" value="Genomic_DNA"/>
</dbReference>
<organism evidence="2 3">
    <name type="scientific">Dyadobacter jiangsuensis</name>
    <dbReference type="NCBI Taxonomy" id="1591085"/>
    <lineage>
        <taxon>Bacteria</taxon>
        <taxon>Pseudomonadati</taxon>
        <taxon>Bacteroidota</taxon>
        <taxon>Cytophagia</taxon>
        <taxon>Cytophagales</taxon>
        <taxon>Spirosomataceae</taxon>
        <taxon>Dyadobacter</taxon>
    </lineage>
</organism>
<keyword evidence="3" id="KW-1185">Reference proteome</keyword>
<dbReference type="OrthoDB" id="7064788at2"/>
<dbReference type="RefSeq" id="WP_106594779.1">
    <property type="nucleotide sequence ID" value="NZ_PYAS01000003.1"/>
</dbReference>
<proteinExistence type="predicted"/>